<dbReference type="Proteomes" id="UP000183700">
    <property type="component" value="Unassembled WGS sequence"/>
</dbReference>
<dbReference type="GO" id="GO:0004335">
    <property type="term" value="F:galactokinase activity"/>
    <property type="evidence" value="ECO:0007669"/>
    <property type="project" value="UniProtKB-UniRule"/>
</dbReference>
<feature type="site" description="Transition state stabilizer" evidence="11">
    <location>
        <position position="28"/>
    </location>
</feature>
<keyword evidence="7 11" id="KW-0067">ATP-binding</keyword>
<keyword evidence="2 11" id="KW-0963">Cytoplasm</keyword>
<dbReference type="EMBL" id="JXKM01000006">
    <property type="protein sequence ID" value="OJG35556.1"/>
    <property type="molecule type" value="Genomic_DNA"/>
</dbReference>
<dbReference type="GO" id="GO:0006012">
    <property type="term" value="P:galactose metabolic process"/>
    <property type="evidence" value="ECO:0007669"/>
    <property type="project" value="UniProtKB-UniRule"/>
</dbReference>
<dbReference type="InterPro" id="IPR036554">
    <property type="entry name" value="GHMP_kinase_C_sf"/>
</dbReference>
<dbReference type="SUPFAM" id="SSF54211">
    <property type="entry name" value="Ribosomal protein S5 domain 2-like"/>
    <property type="match status" value="1"/>
</dbReference>
<reference evidence="16 17" key="1">
    <citation type="submission" date="2014-12" db="EMBL/GenBank/DDBJ databases">
        <title>Draft genome sequences of 29 type strains of Enterococci.</title>
        <authorList>
            <person name="Zhong Z."/>
            <person name="Sun Z."/>
            <person name="Liu W."/>
            <person name="Zhang W."/>
            <person name="Zhang H."/>
        </authorList>
    </citation>
    <scope>NUCLEOTIDE SEQUENCE [LARGE SCALE GENOMIC DNA]</scope>
    <source>
        <strain evidence="16 17">DSM 22802</strain>
    </source>
</reference>
<evidence type="ECO:0000256" key="9">
    <source>
        <dbReference type="ARBA" id="ARBA00023144"/>
    </source>
</evidence>
<evidence type="ECO:0000256" key="11">
    <source>
        <dbReference type="HAMAP-Rule" id="MF_00246"/>
    </source>
</evidence>
<feature type="binding site" evidence="11">
    <location>
        <position position="68"/>
    </location>
    <ligand>
        <name>ATP</name>
        <dbReference type="ChEBI" id="CHEBI:30616"/>
    </ligand>
</feature>
<evidence type="ECO:0000256" key="5">
    <source>
        <dbReference type="ARBA" id="ARBA00022741"/>
    </source>
</evidence>
<dbReference type="AlphaFoldDB" id="A0A1L8SUB0"/>
<evidence type="ECO:0000313" key="17">
    <source>
        <dbReference type="Proteomes" id="UP000183700"/>
    </source>
</evidence>
<evidence type="ECO:0000256" key="8">
    <source>
        <dbReference type="ARBA" id="ARBA00022842"/>
    </source>
</evidence>
<evidence type="ECO:0000259" key="15">
    <source>
        <dbReference type="Pfam" id="PF10509"/>
    </source>
</evidence>
<evidence type="ECO:0000256" key="6">
    <source>
        <dbReference type="ARBA" id="ARBA00022777"/>
    </source>
</evidence>
<sequence length="389" mass="42794">MEIKQALNTKFAEIFGPKTTTHYFSPGRINLIGEHTDYNGGHVFPASITYGTYGLAAPREDNKVLVYSTNFDEIGVITFTLDDLTFDKKDNWANYVKGMVLKLKEAGHTIDHGFELLVEGTIPNGAGLSSSASLELLVGVMLEDIFALDTDRLELVQTGKKVENEFIGVNSGIMDQFAIGFGEVDKAILLDTNTLKYEMVPVKLGDYAVVIMNTNKRRELADSKYNERRSECEEALARLQKKLDIQALGELDEATFEANTALIGDDTLIRRARHAVTENQRTLIAKTELEKGNLAAFGKLLNASHHSLRYDYEVTGIELDTLVDAAQKQDGVLGARMTGAGFGGCAIALVKEETIPAFKNNVYDEYLNVVGYAPDFYVAHIGSGTTKID</sequence>
<dbReference type="NCBIfam" id="TIGR00131">
    <property type="entry name" value="gal_kin"/>
    <property type="match status" value="1"/>
</dbReference>
<comment type="caution">
    <text evidence="16">The sequence shown here is derived from an EMBL/GenBank/DDBJ whole genome shotgun (WGS) entry which is preliminary data.</text>
</comment>
<dbReference type="PROSITE" id="PS00106">
    <property type="entry name" value="GALACTOKINASE"/>
    <property type="match status" value="1"/>
</dbReference>
<dbReference type="InterPro" id="IPR014721">
    <property type="entry name" value="Ribsml_uS5_D2-typ_fold_subgr"/>
</dbReference>
<evidence type="ECO:0000259" key="14">
    <source>
        <dbReference type="Pfam" id="PF08544"/>
    </source>
</evidence>
<evidence type="ECO:0000259" key="13">
    <source>
        <dbReference type="Pfam" id="PF00288"/>
    </source>
</evidence>
<feature type="binding site" evidence="11">
    <location>
        <position position="225"/>
    </location>
    <ligand>
        <name>substrate</name>
    </ligand>
</feature>
<dbReference type="FunFam" id="3.30.70.890:FF:000001">
    <property type="entry name" value="Galactokinase"/>
    <property type="match status" value="1"/>
</dbReference>
<feature type="binding site" evidence="11">
    <location>
        <position position="131"/>
    </location>
    <ligand>
        <name>Mg(2+)</name>
        <dbReference type="ChEBI" id="CHEBI:18420"/>
    </ligand>
</feature>
<proteinExistence type="inferred from homology"/>
<dbReference type="GO" id="GO:0005524">
    <property type="term" value="F:ATP binding"/>
    <property type="evidence" value="ECO:0007669"/>
    <property type="project" value="UniProtKB-UniRule"/>
</dbReference>
<keyword evidence="10 11" id="KW-0119">Carbohydrate metabolism</keyword>
<comment type="pathway">
    <text evidence="11">Carbohydrate metabolism; galactose metabolism.</text>
</comment>
<feature type="binding site" evidence="11">
    <location>
        <position position="163"/>
    </location>
    <ligand>
        <name>Mg(2+)</name>
        <dbReference type="ChEBI" id="CHEBI:18420"/>
    </ligand>
</feature>
<feature type="domain" description="Galactokinase N-terminal" evidence="15">
    <location>
        <begin position="10"/>
        <end position="58"/>
    </location>
</feature>
<dbReference type="PIRSF" id="PIRSF000530">
    <property type="entry name" value="Galactokinase"/>
    <property type="match status" value="1"/>
</dbReference>
<dbReference type="Gene3D" id="3.30.70.890">
    <property type="entry name" value="GHMP kinase, C-terminal domain"/>
    <property type="match status" value="1"/>
</dbReference>
<keyword evidence="3 11" id="KW-0808">Transferase</keyword>
<dbReference type="FunFam" id="3.30.230.10:FF:000017">
    <property type="entry name" value="Galactokinase"/>
    <property type="match status" value="1"/>
</dbReference>
<keyword evidence="4 11" id="KW-0479">Metal-binding</keyword>
<keyword evidence="17" id="KW-1185">Reference proteome</keyword>
<dbReference type="PRINTS" id="PR00959">
    <property type="entry name" value="MEVGALKINASE"/>
</dbReference>
<comment type="subcellular location">
    <subcellularLocation>
        <location evidence="11">Cytoplasm</location>
    </subcellularLocation>
</comment>
<comment type="similarity">
    <text evidence="1 11">Belongs to the GHMP kinase family. GalK subfamily.</text>
</comment>
<dbReference type="UniPathway" id="UPA00214"/>
<dbReference type="InterPro" id="IPR006204">
    <property type="entry name" value="GHMP_kinase_N_dom"/>
</dbReference>
<feature type="domain" description="GHMP kinase C-terminal" evidence="14">
    <location>
        <begin position="287"/>
        <end position="362"/>
    </location>
</feature>
<evidence type="ECO:0000256" key="4">
    <source>
        <dbReference type="ARBA" id="ARBA00022723"/>
    </source>
</evidence>
<comment type="catalytic activity">
    <reaction evidence="11">
        <text>alpha-D-galactose + ATP = alpha-D-galactose 1-phosphate + ADP + H(+)</text>
        <dbReference type="Rhea" id="RHEA:13553"/>
        <dbReference type="ChEBI" id="CHEBI:15378"/>
        <dbReference type="ChEBI" id="CHEBI:28061"/>
        <dbReference type="ChEBI" id="CHEBI:30616"/>
        <dbReference type="ChEBI" id="CHEBI:58336"/>
        <dbReference type="ChEBI" id="CHEBI:456216"/>
        <dbReference type="EC" id="2.7.1.6"/>
    </reaction>
</comment>
<feature type="binding site" evidence="11">
    <location>
        <begin position="125"/>
        <end position="131"/>
    </location>
    <ligand>
        <name>ATP</name>
        <dbReference type="ChEBI" id="CHEBI:30616"/>
    </ligand>
</feature>
<dbReference type="PANTHER" id="PTHR10457">
    <property type="entry name" value="MEVALONATE KINASE/GALACTOKINASE"/>
    <property type="match status" value="1"/>
</dbReference>
<dbReference type="InterPro" id="IPR022963">
    <property type="entry name" value="Galactokinase_bac"/>
</dbReference>
<evidence type="ECO:0000256" key="3">
    <source>
        <dbReference type="ARBA" id="ARBA00022679"/>
    </source>
</evidence>
<dbReference type="Gene3D" id="3.30.230.10">
    <property type="match status" value="1"/>
</dbReference>
<gene>
    <name evidence="11" type="primary">galK</name>
    <name evidence="16" type="ORF">RV00_GL002741</name>
</gene>
<evidence type="ECO:0000256" key="12">
    <source>
        <dbReference type="NCBIfam" id="TIGR00131"/>
    </source>
</evidence>
<dbReference type="GO" id="GO:0000287">
    <property type="term" value="F:magnesium ion binding"/>
    <property type="evidence" value="ECO:0007669"/>
    <property type="project" value="UniProtKB-UniRule"/>
</dbReference>
<organism evidence="16 17">
    <name type="scientific">Enterococcus devriesei</name>
    <dbReference type="NCBI Taxonomy" id="319970"/>
    <lineage>
        <taxon>Bacteria</taxon>
        <taxon>Bacillati</taxon>
        <taxon>Bacillota</taxon>
        <taxon>Bacilli</taxon>
        <taxon>Lactobacillales</taxon>
        <taxon>Enterococcaceae</taxon>
        <taxon>Enterococcus</taxon>
    </lineage>
</organism>
<dbReference type="EC" id="2.7.1.6" evidence="11 12"/>
<dbReference type="GO" id="GO:0005829">
    <property type="term" value="C:cytosol"/>
    <property type="evidence" value="ECO:0007669"/>
    <property type="project" value="TreeGrafter"/>
</dbReference>
<feature type="binding site" evidence="11">
    <location>
        <begin position="34"/>
        <end position="37"/>
    </location>
    <ligand>
        <name>substrate</name>
    </ligand>
</feature>
<evidence type="ECO:0000256" key="2">
    <source>
        <dbReference type="ARBA" id="ARBA00022490"/>
    </source>
</evidence>
<evidence type="ECO:0000256" key="7">
    <source>
        <dbReference type="ARBA" id="ARBA00022840"/>
    </source>
</evidence>
<evidence type="ECO:0000313" key="16">
    <source>
        <dbReference type="EMBL" id="OJG35556.1"/>
    </source>
</evidence>
<dbReference type="InterPro" id="IPR013750">
    <property type="entry name" value="GHMP_kinase_C_dom"/>
</dbReference>
<dbReference type="InterPro" id="IPR006203">
    <property type="entry name" value="GHMP_knse_ATP-bd_CS"/>
</dbReference>
<dbReference type="Pfam" id="PF00288">
    <property type="entry name" value="GHMP_kinases_N"/>
    <property type="match status" value="1"/>
</dbReference>
<dbReference type="STRING" id="319970.RV00_GL002741"/>
<keyword evidence="5 11" id="KW-0547">Nucleotide-binding</keyword>
<keyword evidence="9 11" id="KW-0299">Galactose metabolism</keyword>
<dbReference type="PRINTS" id="PR00473">
    <property type="entry name" value="GALCTOKINASE"/>
</dbReference>
<name>A0A1L8SUB0_9ENTE</name>
<dbReference type="PANTHER" id="PTHR10457:SF7">
    <property type="entry name" value="GALACTOKINASE-RELATED"/>
    <property type="match status" value="1"/>
</dbReference>
<dbReference type="SUPFAM" id="SSF55060">
    <property type="entry name" value="GHMP Kinase, C-terminal domain"/>
    <property type="match status" value="1"/>
</dbReference>
<evidence type="ECO:0000256" key="1">
    <source>
        <dbReference type="ARBA" id="ARBA00006566"/>
    </source>
</evidence>
<accession>A0A1L8SUB0</accession>
<dbReference type="RefSeq" id="WP_071862521.1">
    <property type="nucleotide sequence ID" value="NZ_JBHLVS010000013.1"/>
</dbReference>
<keyword evidence="6 11" id="KW-0418">Kinase</keyword>
<dbReference type="Pfam" id="PF10509">
    <property type="entry name" value="GalKase_gal_bdg"/>
    <property type="match status" value="1"/>
</dbReference>
<keyword evidence="8 11" id="KW-0460">Magnesium</keyword>
<dbReference type="Pfam" id="PF08544">
    <property type="entry name" value="GHMP_kinases_C"/>
    <property type="match status" value="1"/>
</dbReference>
<dbReference type="OrthoDB" id="250531at2"/>
<dbReference type="HAMAP" id="MF_00246">
    <property type="entry name" value="Galactokinase"/>
    <property type="match status" value="1"/>
</dbReference>
<dbReference type="InterPro" id="IPR019539">
    <property type="entry name" value="GalKase_N"/>
</dbReference>
<protein>
    <recommendedName>
        <fullName evidence="11 12">Galactokinase</fullName>
        <ecNumber evidence="11 12">2.7.1.6</ecNumber>
    </recommendedName>
    <alternativeName>
        <fullName evidence="11">Galactose kinase</fullName>
    </alternativeName>
</protein>
<dbReference type="InterPro" id="IPR020568">
    <property type="entry name" value="Ribosomal_Su5_D2-typ_SF"/>
</dbReference>
<dbReference type="InterPro" id="IPR006206">
    <property type="entry name" value="Mevalonate/galactokinase"/>
</dbReference>
<evidence type="ECO:0000256" key="10">
    <source>
        <dbReference type="ARBA" id="ARBA00023277"/>
    </source>
</evidence>
<feature type="domain" description="GHMP kinase N-terminal" evidence="13">
    <location>
        <begin position="94"/>
        <end position="182"/>
    </location>
</feature>
<comment type="function">
    <text evidence="11">Catalyzes the transfer of the gamma-phosphate of ATP to D-galactose to form alpha-D-galactose-1-phosphate (Gal-1-P).</text>
</comment>
<dbReference type="NCBIfam" id="NF003705">
    <property type="entry name" value="PRK05322.1"/>
    <property type="match status" value="1"/>
</dbReference>
<dbReference type="PROSITE" id="PS00627">
    <property type="entry name" value="GHMP_KINASES_ATP"/>
    <property type="match status" value="1"/>
</dbReference>
<dbReference type="InterPro" id="IPR000705">
    <property type="entry name" value="Galactokinase"/>
</dbReference>
<feature type="active site" description="Proton acceptor" evidence="11">
    <location>
        <position position="175"/>
    </location>
</feature>
<dbReference type="InterPro" id="IPR019741">
    <property type="entry name" value="Galactokinase_CS"/>
</dbReference>